<reference evidence="1" key="1">
    <citation type="submission" date="2019-11" db="EMBL/GenBank/DDBJ databases">
        <title>Microbial mats filling the niche in hypersaline microbial mats.</title>
        <authorList>
            <person name="Wong H.L."/>
            <person name="Macleod F.I."/>
            <person name="White R.A. III"/>
            <person name="Burns B.P."/>
        </authorList>
    </citation>
    <scope>NUCLEOTIDE SEQUENCE</scope>
    <source>
        <strain evidence="1">Rbin_158</strain>
    </source>
</reference>
<name>A0A9D5JYX3_9BACT</name>
<evidence type="ECO:0000313" key="2">
    <source>
        <dbReference type="Proteomes" id="UP000649604"/>
    </source>
</evidence>
<dbReference type="Pfam" id="PF02620">
    <property type="entry name" value="YceD"/>
    <property type="match status" value="1"/>
</dbReference>
<organism evidence="1 2">
    <name type="scientific">candidate division KSB3 bacterium</name>
    <dbReference type="NCBI Taxonomy" id="2044937"/>
    <lineage>
        <taxon>Bacteria</taxon>
        <taxon>candidate division KSB3</taxon>
    </lineage>
</organism>
<gene>
    <name evidence="1" type="ORF">GF339_19500</name>
</gene>
<accession>A0A9D5JYX3</accession>
<proteinExistence type="predicted"/>
<dbReference type="InterPro" id="IPR003772">
    <property type="entry name" value="YceD"/>
</dbReference>
<dbReference type="PANTHER" id="PTHR34374">
    <property type="entry name" value="LARGE RIBOSOMAL RNA SUBUNIT ACCUMULATION PROTEIN YCED HOMOLOG 1, CHLOROPLASTIC"/>
    <property type="match status" value="1"/>
</dbReference>
<dbReference type="PANTHER" id="PTHR34374:SF1">
    <property type="entry name" value="LARGE RIBOSOMAL RNA SUBUNIT ACCUMULATION PROTEIN YCED HOMOLOG 1, CHLOROPLASTIC"/>
    <property type="match status" value="1"/>
</dbReference>
<sequence length="146" mass="16159">MTPVAFETHVRKVGEEITITGHIAARIEVGCSRCLVNYEENIDEEVEVVFLPRSSLPKEVDDLELDETDLNVSYYEGETLSLVDLIREQVILTLPMKPLCRPDCAGLCPSCGKDLNAGPCTCPQETLDPRLAVLQQLLITQNDADT</sequence>
<protein>
    <submittedName>
        <fullName evidence="1">DUF177 domain-containing protein</fullName>
    </submittedName>
</protein>
<dbReference type="EMBL" id="WJJP01000635">
    <property type="protein sequence ID" value="MBD3326779.1"/>
    <property type="molecule type" value="Genomic_DNA"/>
</dbReference>
<dbReference type="AlphaFoldDB" id="A0A9D5JYX3"/>
<evidence type="ECO:0000313" key="1">
    <source>
        <dbReference type="EMBL" id="MBD3326779.1"/>
    </source>
</evidence>
<dbReference type="Proteomes" id="UP000649604">
    <property type="component" value="Unassembled WGS sequence"/>
</dbReference>
<comment type="caution">
    <text evidence="1">The sequence shown here is derived from an EMBL/GenBank/DDBJ whole genome shotgun (WGS) entry which is preliminary data.</text>
</comment>